<dbReference type="EMBL" id="AMCI01000929">
    <property type="protein sequence ID" value="EJX07251.1"/>
    <property type="molecule type" value="Genomic_DNA"/>
</dbReference>
<dbReference type="AlphaFoldDB" id="J9D3L9"/>
<reference evidence="1" key="1">
    <citation type="journal article" date="2012" name="PLoS ONE">
        <title>Gene sets for utilization of primary and secondary nutrition supplies in the distal gut of endangered iberian lynx.</title>
        <authorList>
            <person name="Alcaide M."/>
            <person name="Messina E."/>
            <person name="Richter M."/>
            <person name="Bargiela R."/>
            <person name="Peplies J."/>
            <person name="Huws S.A."/>
            <person name="Newbold C.J."/>
            <person name="Golyshin P.N."/>
            <person name="Simon M.A."/>
            <person name="Lopez G."/>
            <person name="Yakimov M.M."/>
            <person name="Ferrer M."/>
        </authorList>
    </citation>
    <scope>NUCLEOTIDE SEQUENCE</scope>
</reference>
<accession>J9D3L9</accession>
<gene>
    <name evidence="1" type="ORF">EVA_04645</name>
</gene>
<name>J9D3L9_9ZZZZ</name>
<sequence length="1053" mass="118115">MANHLIIGLGGTGGKILRAMRKRIYEEFGTNNPDKNTHLGYIYVDSDPKDLKDDASWNYMGNSVKLLPNEKVNIHGMPGGVLGNLAAFPGIHAFVTDDDSRIMRDDQVTAIIDAGIGGQRRRFGRMLLANNITNDSVNGFAAVLRSRIINMTQQNGDGKVTFHICAGLAGGTGSGSIVDAVAQLHKIIAPMGRAFDVYLYLYLPEILVEQEVNVQGFYHGNGYAALQELNALALGKYNPVDISGDIDHVTGKVKRLCDGTQAVAFKQAYLFSNRNEKDQVLKKATTLPESVADFLYQHILSEESANTHLGRVMEMENAGAAPEKDAGGNNVHARNFMTFGIKRIEYPESEIKSYSYDKSVWSTLTALVSNQWVSGRGYMPLDDEQAGVGFTQEVQLPETLEGLWLDMPHLTLQVPVENFAGTEDWRSHEEYWQTICEFFSSDVLETEEDRYQWVARFLQYTEPNYGGNFRNLGVNGFFSSMKEAREVRRYASVIVKHIEDKLFGEWITGQHGKKPMSLQKVRLYLYELEKYSRARLPKISEGMMNLRNQLEGQEAEANALKEELEDVGFFRNLLFKTAKEKFQQYSSAKAMTYGLRTMLEAYAYAEVLLTEIISRLNEMYRWVVRLENFLRQAEVTAAAQAEAACQLKSEYAANEVEVIDKRGNSEQVRGVVDRVLLQDEDLQTNIRSSVMQGFKEIVAQSGKAASFSTLYELMGGAVSLEGEELVENAEGVIRFVTLQSLEQIDTKLNQVAENDATNKLLGVNILERLKQEFPTDQLLDAYLADLVKSCRAFLQFNQGEFGKVTGDGTTTTMGQGVQICIPEYNDPTNFRDKFIRHLTGMFEGNLITPNSVTTNAKENQIVIIMIYSGYPLRFVQNINFLKEQYDGMVSPHNPRSKVNKLLLHTESLTERVLPSLFEASAAAVRGQVVTLALKAYNTPGVISEGENPDTGDMQWEINVGTRMDEVIYVIGKDFMKTVELLGSDARLRQKLTNHIEQAYEEITKTAAAKKAMAEKLENYLFDVILPLCGGNKRSEEFIEMKEIVKGMLNELNN</sequence>
<proteinExistence type="predicted"/>
<protein>
    <recommendedName>
        <fullName evidence="2">Tubulin like</fullName>
    </recommendedName>
</protein>
<organism evidence="1">
    <name type="scientific">gut metagenome</name>
    <dbReference type="NCBI Taxonomy" id="749906"/>
    <lineage>
        <taxon>unclassified sequences</taxon>
        <taxon>metagenomes</taxon>
        <taxon>organismal metagenomes</taxon>
    </lineage>
</organism>
<evidence type="ECO:0000313" key="1">
    <source>
        <dbReference type="EMBL" id="EJX07251.1"/>
    </source>
</evidence>
<dbReference type="SUPFAM" id="SSF52490">
    <property type="entry name" value="Tubulin nucleotide-binding domain-like"/>
    <property type="match status" value="1"/>
</dbReference>
<comment type="caution">
    <text evidence="1">The sequence shown here is derived from an EMBL/GenBank/DDBJ whole genome shotgun (WGS) entry which is preliminary data.</text>
</comment>
<evidence type="ECO:0008006" key="2">
    <source>
        <dbReference type="Google" id="ProtNLM"/>
    </source>
</evidence>
<dbReference type="Pfam" id="PF13809">
    <property type="entry name" value="Tubulin_2"/>
    <property type="match status" value="1"/>
</dbReference>
<dbReference type="Gene3D" id="3.40.50.1440">
    <property type="entry name" value="Tubulin/FtsZ, GTPase domain"/>
    <property type="match status" value="1"/>
</dbReference>
<dbReference type="InterPro" id="IPR025904">
    <property type="entry name" value="Tubulin-like"/>
</dbReference>
<dbReference type="InterPro" id="IPR036525">
    <property type="entry name" value="Tubulin/FtsZ_GTPase_sf"/>
</dbReference>